<dbReference type="InterPro" id="IPR029060">
    <property type="entry name" value="PIN-like_dom_sf"/>
</dbReference>
<name>A0A1C1Z0V4_9HYPH</name>
<evidence type="ECO:0000313" key="3">
    <source>
        <dbReference type="Proteomes" id="UP000094795"/>
    </source>
</evidence>
<accession>A0A1C1Z0V4</accession>
<sequence>MIGIDTDIIVRLLTGDDPEQFEAAVGLVRASSAEAPLFVNPLVIWETVWVLERIYKIDRTLARSKVAGLLDTVEMKVPDVLNMNDWTAWLNASHPDFSDVVIAELNQANGCVKTLTFDRRAAASVPGMELLT</sequence>
<dbReference type="SUPFAM" id="SSF88723">
    <property type="entry name" value="PIN domain-like"/>
    <property type="match status" value="1"/>
</dbReference>
<evidence type="ECO:0000313" key="2">
    <source>
        <dbReference type="EMBL" id="OCW59307.1"/>
    </source>
</evidence>
<dbReference type="Proteomes" id="UP000094795">
    <property type="component" value="Unassembled WGS sequence"/>
</dbReference>
<keyword evidence="3" id="KW-1185">Reference proteome</keyword>
<dbReference type="Gene3D" id="3.40.50.1010">
    <property type="entry name" value="5'-nuclease"/>
    <property type="match status" value="1"/>
</dbReference>
<dbReference type="RefSeq" id="WP_066173763.1">
    <property type="nucleotide sequence ID" value="NZ_LQZT01000001.1"/>
</dbReference>
<proteinExistence type="predicted"/>
<reference evidence="2 3" key="1">
    <citation type="submission" date="2015-12" db="EMBL/GenBank/DDBJ databases">
        <authorList>
            <person name="Shamseldin A."/>
            <person name="Moawad H."/>
            <person name="Abd El-Rahim W.M."/>
            <person name="Sadowsky M.J."/>
        </authorList>
    </citation>
    <scope>NUCLEOTIDE SEQUENCE [LARGE SCALE GENOMIC DNA]</scope>
    <source>
        <strain evidence="2 3">JC234</strain>
    </source>
</reference>
<dbReference type="Pfam" id="PF01850">
    <property type="entry name" value="PIN"/>
    <property type="match status" value="1"/>
</dbReference>
<dbReference type="STRING" id="1480615.AWJ14_09675"/>
<dbReference type="InterPro" id="IPR002716">
    <property type="entry name" value="PIN_dom"/>
</dbReference>
<dbReference type="AlphaFoldDB" id="A0A1C1Z0V4"/>
<protein>
    <recommendedName>
        <fullName evidence="1">PIN domain-containing protein</fullName>
    </recommendedName>
</protein>
<organism evidence="2 3">
    <name type="scientific">Hoeflea olei</name>
    <dbReference type="NCBI Taxonomy" id="1480615"/>
    <lineage>
        <taxon>Bacteria</taxon>
        <taxon>Pseudomonadati</taxon>
        <taxon>Pseudomonadota</taxon>
        <taxon>Alphaproteobacteria</taxon>
        <taxon>Hyphomicrobiales</taxon>
        <taxon>Rhizobiaceae</taxon>
        <taxon>Hoeflea</taxon>
    </lineage>
</organism>
<dbReference type="EMBL" id="LQZT01000001">
    <property type="protein sequence ID" value="OCW59307.1"/>
    <property type="molecule type" value="Genomic_DNA"/>
</dbReference>
<comment type="caution">
    <text evidence="2">The sequence shown here is derived from an EMBL/GenBank/DDBJ whole genome shotgun (WGS) entry which is preliminary data.</text>
</comment>
<evidence type="ECO:0000259" key="1">
    <source>
        <dbReference type="Pfam" id="PF01850"/>
    </source>
</evidence>
<feature type="domain" description="PIN" evidence="1">
    <location>
        <begin position="4"/>
        <end position="121"/>
    </location>
</feature>
<gene>
    <name evidence="2" type="ORF">AWJ14_09675</name>
</gene>